<evidence type="ECO:0000256" key="1">
    <source>
        <dbReference type="ARBA" id="ARBA00004418"/>
    </source>
</evidence>
<dbReference type="Gene3D" id="3.10.105.10">
    <property type="entry name" value="Dipeptide-binding Protein, Domain 3"/>
    <property type="match status" value="1"/>
</dbReference>
<protein>
    <recommendedName>
        <fullName evidence="5">Solute-binding protein family 5 domain-containing protein</fullName>
    </recommendedName>
</protein>
<dbReference type="FunFam" id="3.10.105.10:FF:000005">
    <property type="entry name" value="ABC transporter substrate-binding protein"/>
    <property type="match status" value="1"/>
</dbReference>
<dbReference type="GO" id="GO:0042884">
    <property type="term" value="P:microcin transport"/>
    <property type="evidence" value="ECO:0007669"/>
    <property type="project" value="TreeGrafter"/>
</dbReference>
<sequence>MIFAALIGFGLSGMALQAGSAAAETTSHALSLNGTPKYGPDFTHLDYANPDAPKGGEVRMMAFGSFDNLNPFILRGQAAAGSGLVFQTLTSATGDEPVTEYGLVAESITVADDRSWVAFTLRPQARFNDGKPITPEDVIWSFETLREKGHPIYRTYYADVTKAEKTGDRTVRFSFRSTDNAELPVIMGQLPVLPRHVFEARDFGSTTLQPLVGSGPYKVVNVQPGRSITYERVKDWWAKDLPINRGRYNFDRLRFDYYRDLEVAFEAFKAGAYDFRLENSSKNWVTGYDVPAVREGHIVKEELPHQDPQGMQAFVFNIRRPIFQDRKVREAINYLFDYEWTRTNLSYGLYKRTKSYFANTELASTGLPGPAELKILEPYRGRIPEEVFTKPYEPPSTDGSGNIRQNLRTALGLFKEAGWELKNNKLVDARTSQPMRFEILLVQADMERIVQPFVRNLERAGIEASIRVVDSAQYQNRTDQFDYDMIISRFPQSLSPGNEQRDFWNSKRADLPGSQNAIGIKDPVVDELVEKLIQAHDRETLIATTRALDRVLLWNWYVIPHWHDSVYRVAYWNRFGHPAVAPKYGLGFPESWWIDPAKDARLASTPRRTAP</sequence>
<dbReference type="AlphaFoldDB" id="A0A2S2CPP3"/>
<dbReference type="GO" id="GO:0043190">
    <property type="term" value="C:ATP-binding cassette (ABC) transporter complex"/>
    <property type="evidence" value="ECO:0007669"/>
    <property type="project" value="InterPro"/>
</dbReference>
<evidence type="ECO:0000256" key="4">
    <source>
        <dbReference type="SAM" id="SignalP"/>
    </source>
</evidence>
<comment type="subcellular location">
    <subcellularLocation>
        <location evidence="1">Periplasm</location>
    </subcellularLocation>
</comment>
<dbReference type="InterPro" id="IPR039424">
    <property type="entry name" value="SBP_5"/>
</dbReference>
<dbReference type="PIRSF" id="PIRSF002741">
    <property type="entry name" value="MppA"/>
    <property type="match status" value="1"/>
</dbReference>
<gene>
    <name evidence="6" type="ORF">DEW08_09270</name>
</gene>
<accession>A0A2S2CPP3</accession>
<dbReference type="KEGG" id="azz:DEW08_09270"/>
<dbReference type="EMBL" id="CP029353">
    <property type="protein sequence ID" value="AWK86405.1"/>
    <property type="molecule type" value="Genomic_DNA"/>
</dbReference>
<feature type="signal peptide" evidence="4">
    <location>
        <begin position="1"/>
        <end position="23"/>
    </location>
</feature>
<keyword evidence="3 4" id="KW-0732">Signal</keyword>
<feature type="chain" id="PRO_5015696821" description="Solute-binding protein family 5 domain-containing protein" evidence="4">
    <location>
        <begin position="24"/>
        <end position="611"/>
    </location>
</feature>
<dbReference type="GO" id="GO:0030288">
    <property type="term" value="C:outer membrane-bounded periplasmic space"/>
    <property type="evidence" value="ECO:0007669"/>
    <property type="project" value="TreeGrafter"/>
</dbReference>
<dbReference type="PANTHER" id="PTHR30290:SF64">
    <property type="entry name" value="ABC TRANSPORTER PERIPLASMIC BINDING PROTEIN"/>
    <property type="match status" value="1"/>
</dbReference>
<dbReference type="Gene3D" id="3.40.190.10">
    <property type="entry name" value="Periplasmic binding protein-like II"/>
    <property type="match status" value="1"/>
</dbReference>
<reference evidence="7" key="1">
    <citation type="submission" date="2018-05" db="EMBL/GenBank/DDBJ databases">
        <title>Azospirillum thermophila sp. nov., a novel isolated from hot spring.</title>
        <authorList>
            <person name="Zhao Z."/>
        </authorList>
    </citation>
    <scope>NUCLEOTIDE SEQUENCE [LARGE SCALE GENOMIC DNA]</scope>
    <source>
        <strain evidence="7">CFH 70021</strain>
    </source>
</reference>
<feature type="domain" description="Solute-binding protein family 5" evidence="5">
    <location>
        <begin position="103"/>
        <end position="507"/>
    </location>
</feature>
<dbReference type="PANTHER" id="PTHR30290">
    <property type="entry name" value="PERIPLASMIC BINDING COMPONENT OF ABC TRANSPORTER"/>
    <property type="match status" value="1"/>
</dbReference>
<dbReference type="Pfam" id="PF00496">
    <property type="entry name" value="SBP_bac_5"/>
    <property type="match status" value="1"/>
</dbReference>
<dbReference type="Proteomes" id="UP000245629">
    <property type="component" value="Chromosome 2"/>
</dbReference>
<evidence type="ECO:0000256" key="2">
    <source>
        <dbReference type="ARBA" id="ARBA00005695"/>
    </source>
</evidence>
<dbReference type="GO" id="GO:0015833">
    <property type="term" value="P:peptide transport"/>
    <property type="evidence" value="ECO:0007669"/>
    <property type="project" value="TreeGrafter"/>
</dbReference>
<evidence type="ECO:0000313" key="7">
    <source>
        <dbReference type="Proteomes" id="UP000245629"/>
    </source>
</evidence>
<evidence type="ECO:0000313" key="6">
    <source>
        <dbReference type="EMBL" id="AWK86405.1"/>
    </source>
</evidence>
<dbReference type="OrthoDB" id="9803988at2"/>
<evidence type="ECO:0000256" key="3">
    <source>
        <dbReference type="ARBA" id="ARBA00022729"/>
    </source>
</evidence>
<dbReference type="CDD" id="cd08497">
    <property type="entry name" value="MbnE-like"/>
    <property type="match status" value="1"/>
</dbReference>
<evidence type="ECO:0000259" key="5">
    <source>
        <dbReference type="Pfam" id="PF00496"/>
    </source>
</evidence>
<proteinExistence type="inferred from homology"/>
<keyword evidence="7" id="KW-1185">Reference proteome</keyword>
<dbReference type="SUPFAM" id="SSF53850">
    <property type="entry name" value="Periplasmic binding protein-like II"/>
    <property type="match status" value="1"/>
</dbReference>
<dbReference type="InterPro" id="IPR030678">
    <property type="entry name" value="Peptide/Ni-bd"/>
</dbReference>
<comment type="similarity">
    <text evidence="2">Belongs to the bacterial solute-binding protein 5 family.</text>
</comment>
<dbReference type="GO" id="GO:1904680">
    <property type="term" value="F:peptide transmembrane transporter activity"/>
    <property type="evidence" value="ECO:0007669"/>
    <property type="project" value="TreeGrafter"/>
</dbReference>
<dbReference type="InterPro" id="IPR000914">
    <property type="entry name" value="SBP_5_dom"/>
</dbReference>
<name>A0A2S2CPP3_9PROT</name>
<organism evidence="6 7">
    <name type="scientific">Azospirillum thermophilum</name>
    <dbReference type="NCBI Taxonomy" id="2202148"/>
    <lineage>
        <taxon>Bacteria</taxon>
        <taxon>Pseudomonadati</taxon>
        <taxon>Pseudomonadota</taxon>
        <taxon>Alphaproteobacteria</taxon>
        <taxon>Rhodospirillales</taxon>
        <taxon>Azospirillaceae</taxon>
        <taxon>Azospirillum</taxon>
    </lineage>
</organism>